<dbReference type="GO" id="GO:0016987">
    <property type="term" value="F:sigma factor activity"/>
    <property type="evidence" value="ECO:0007669"/>
    <property type="project" value="UniProtKB-KW"/>
</dbReference>
<dbReference type="Pfam" id="PF04542">
    <property type="entry name" value="Sigma70_r2"/>
    <property type="match status" value="1"/>
</dbReference>
<keyword evidence="8" id="KW-1185">Reference proteome</keyword>
<dbReference type="PANTHER" id="PTHR43133">
    <property type="entry name" value="RNA POLYMERASE ECF-TYPE SIGMA FACTO"/>
    <property type="match status" value="1"/>
</dbReference>
<keyword evidence="4" id="KW-0804">Transcription</keyword>
<evidence type="ECO:0000256" key="3">
    <source>
        <dbReference type="ARBA" id="ARBA00023082"/>
    </source>
</evidence>
<dbReference type="Gene3D" id="1.10.10.10">
    <property type="entry name" value="Winged helix-like DNA-binding domain superfamily/Winged helix DNA-binding domain"/>
    <property type="match status" value="1"/>
</dbReference>
<name>A0A317DZP7_9PROT</name>
<dbReference type="EMBL" id="QGLE01000010">
    <property type="protein sequence ID" value="PWR20278.1"/>
    <property type="molecule type" value="Genomic_DNA"/>
</dbReference>
<organism evidence="7 8">
    <name type="scientific">Zavarzinia aquatilis</name>
    <dbReference type="NCBI Taxonomy" id="2211142"/>
    <lineage>
        <taxon>Bacteria</taxon>
        <taxon>Pseudomonadati</taxon>
        <taxon>Pseudomonadota</taxon>
        <taxon>Alphaproteobacteria</taxon>
        <taxon>Rhodospirillales</taxon>
        <taxon>Zavarziniaceae</taxon>
        <taxon>Zavarzinia</taxon>
    </lineage>
</organism>
<evidence type="ECO:0000313" key="8">
    <source>
        <dbReference type="Proteomes" id="UP000245461"/>
    </source>
</evidence>
<evidence type="ECO:0000256" key="1">
    <source>
        <dbReference type="ARBA" id="ARBA00010641"/>
    </source>
</evidence>
<dbReference type="InterPro" id="IPR013249">
    <property type="entry name" value="RNA_pol_sigma70_r4_t2"/>
</dbReference>
<dbReference type="InterPro" id="IPR014284">
    <property type="entry name" value="RNA_pol_sigma-70_dom"/>
</dbReference>
<evidence type="ECO:0000313" key="7">
    <source>
        <dbReference type="EMBL" id="PWR20278.1"/>
    </source>
</evidence>
<dbReference type="AlphaFoldDB" id="A0A317DZP7"/>
<dbReference type="NCBIfam" id="TIGR02937">
    <property type="entry name" value="sigma70-ECF"/>
    <property type="match status" value="1"/>
</dbReference>
<dbReference type="SUPFAM" id="SSF88946">
    <property type="entry name" value="Sigma2 domain of RNA polymerase sigma factors"/>
    <property type="match status" value="1"/>
</dbReference>
<dbReference type="InterPro" id="IPR013325">
    <property type="entry name" value="RNA_pol_sigma_r2"/>
</dbReference>
<proteinExistence type="inferred from homology"/>
<keyword evidence="3" id="KW-0731">Sigma factor</keyword>
<evidence type="ECO:0000256" key="4">
    <source>
        <dbReference type="ARBA" id="ARBA00023163"/>
    </source>
</evidence>
<evidence type="ECO:0000259" key="6">
    <source>
        <dbReference type="Pfam" id="PF08281"/>
    </source>
</evidence>
<feature type="domain" description="RNA polymerase sigma-70 region 2" evidence="5">
    <location>
        <begin position="12"/>
        <end position="74"/>
    </location>
</feature>
<evidence type="ECO:0000259" key="5">
    <source>
        <dbReference type="Pfam" id="PF04542"/>
    </source>
</evidence>
<dbReference type="Proteomes" id="UP000245461">
    <property type="component" value="Unassembled WGS sequence"/>
</dbReference>
<dbReference type="InterPro" id="IPR007627">
    <property type="entry name" value="RNA_pol_sigma70_r2"/>
</dbReference>
<comment type="caution">
    <text evidence="7">The sequence shown here is derived from an EMBL/GenBank/DDBJ whole genome shotgun (WGS) entry which is preliminary data.</text>
</comment>
<comment type="similarity">
    <text evidence="1">Belongs to the sigma-70 factor family. ECF subfamily.</text>
</comment>
<evidence type="ECO:0000256" key="2">
    <source>
        <dbReference type="ARBA" id="ARBA00023015"/>
    </source>
</evidence>
<reference evidence="7 8" key="1">
    <citation type="submission" date="2018-05" db="EMBL/GenBank/DDBJ databases">
        <title>Zavarzinia sp. HR-AS.</title>
        <authorList>
            <person name="Lee Y."/>
            <person name="Jeon C.O."/>
        </authorList>
    </citation>
    <scope>NUCLEOTIDE SEQUENCE [LARGE SCALE GENOMIC DNA]</scope>
    <source>
        <strain evidence="7 8">HR-AS</strain>
    </source>
</reference>
<dbReference type="PANTHER" id="PTHR43133:SF25">
    <property type="entry name" value="RNA POLYMERASE SIGMA FACTOR RFAY-RELATED"/>
    <property type="match status" value="1"/>
</dbReference>
<dbReference type="SUPFAM" id="SSF88659">
    <property type="entry name" value="Sigma3 and sigma4 domains of RNA polymerase sigma factors"/>
    <property type="match status" value="1"/>
</dbReference>
<dbReference type="GO" id="GO:0003677">
    <property type="term" value="F:DNA binding"/>
    <property type="evidence" value="ECO:0007669"/>
    <property type="project" value="InterPro"/>
</dbReference>
<accession>A0A317DZP7</accession>
<dbReference type="Gene3D" id="1.10.1740.10">
    <property type="match status" value="1"/>
</dbReference>
<sequence length="190" mass="21132">MKFDVRAEVIAVLPHLRAFARFLTGHRERADDLVQDAVVRALTAAHQFQPGTNFKAWMFTILRNLFYNEGRKARMKTDSLDDMNEAQHSMGPTQESGLEFDDFRRAFWRLTEEQREVLILVGASGVSYEEAAEICGVAVGTIKSRVSRARSQLTRILSGTEMGSRLEEAGPIPAEMAAFLALGGSPGKRS</sequence>
<feature type="domain" description="RNA polymerase sigma factor 70 region 4 type 2" evidence="6">
    <location>
        <begin position="103"/>
        <end position="153"/>
    </location>
</feature>
<gene>
    <name evidence="7" type="ORF">DKG74_15965</name>
</gene>
<dbReference type="OrthoDB" id="9803470at2"/>
<dbReference type="GO" id="GO:0006352">
    <property type="term" value="P:DNA-templated transcription initiation"/>
    <property type="evidence" value="ECO:0007669"/>
    <property type="project" value="InterPro"/>
</dbReference>
<keyword evidence="2" id="KW-0805">Transcription regulation</keyword>
<dbReference type="InterPro" id="IPR013324">
    <property type="entry name" value="RNA_pol_sigma_r3/r4-like"/>
</dbReference>
<protein>
    <submittedName>
        <fullName evidence="7">RNA polymerase subunit sigma</fullName>
    </submittedName>
</protein>
<dbReference type="InterPro" id="IPR036388">
    <property type="entry name" value="WH-like_DNA-bd_sf"/>
</dbReference>
<dbReference type="Pfam" id="PF08281">
    <property type="entry name" value="Sigma70_r4_2"/>
    <property type="match status" value="1"/>
</dbReference>
<dbReference type="InterPro" id="IPR039425">
    <property type="entry name" value="RNA_pol_sigma-70-like"/>
</dbReference>
<dbReference type="CDD" id="cd06171">
    <property type="entry name" value="Sigma70_r4"/>
    <property type="match status" value="1"/>
</dbReference>